<dbReference type="Gene3D" id="3.90.1200.10">
    <property type="match status" value="1"/>
</dbReference>
<dbReference type="EMBL" id="CP032549">
    <property type="protein sequence ID" value="QIV87880.1"/>
    <property type="molecule type" value="Genomic_DNA"/>
</dbReference>
<proteinExistence type="predicted"/>
<dbReference type="RefSeq" id="WP_172512427.1">
    <property type="nucleotide sequence ID" value="NZ_CP032549.1"/>
</dbReference>
<sequence>MSYPVAISASTAATRLANRRGANDIFLAGEGVEFLFFIAATEKRRESYRVPRARVFDTANNPKIPARDLQHKELKLSAWAVDHGVPSARPEQLVVQDGYPVLITEIIDDDGTPLDQHAVGAVLAQMHQQEPPIDEASQHANIYRYLGQRISHRYSRLSAQHQMPSLPQETALIALLEKSLRRVSLLHMDIRRQNIRVIDGAPKALIDWSNALTAAPEVELARIQEYSAITENGLDYTDIVEGYRRESGVVDESTAAWRILRLDAALMLAGVFTSVSPREELAQLFLGRTCELLREL</sequence>
<dbReference type="Pfam" id="PF01636">
    <property type="entry name" value="APH"/>
    <property type="match status" value="1"/>
</dbReference>
<dbReference type="SUPFAM" id="SSF56112">
    <property type="entry name" value="Protein kinase-like (PK-like)"/>
    <property type="match status" value="1"/>
</dbReference>
<gene>
    <name evidence="2" type="ORF">D3791_12630</name>
</gene>
<organism evidence="2 3">
    <name type="scientific">Glutamicibacter mishrai</name>
    <dbReference type="NCBI Taxonomy" id="1775880"/>
    <lineage>
        <taxon>Bacteria</taxon>
        <taxon>Bacillati</taxon>
        <taxon>Actinomycetota</taxon>
        <taxon>Actinomycetes</taxon>
        <taxon>Micrococcales</taxon>
        <taxon>Micrococcaceae</taxon>
        <taxon>Glutamicibacter</taxon>
    </lineage>
</organism>
<evidence type="ECO:0000313" key="3">
    <source>
        <dbReference type="Proteomes" id="UP000502331"/>
    </source>
</evidence>
<dbReference type="InterPro" id="IPR011009">
    <property type="entry name" value="Kinase-like_dom_sf"/>
</dbReference>
<reference evidence="2 3" key="1">
    <citation type="submission" date="2018-09" db="EMBL/GenBank/DDBJ databases">
        <title>Glutamicibacter mishrai S5-52T (LMG 29155T = KCTC 39846T).</title>
        <authorList>
            <person name="Das S.K."/>
        </authorList>
    </citation>
    <scope>NUCLEOTIDE SEQUENCE [LARGE SCALE GENOMIC DNA]</scope>
    <source>
        <strain evidence="2 3">S5-52</strain>
    </source>
</reference>
<dbReference type="AlphaFoldDB" id="A0A6H0SL42"/>
<evidence type="ECO:0000313" key="2">
    <source>
        <dbReference type="EMBL" id="QIV87880.1"/>
    </source>
</evidence>
<evidence type="ECO:0000259" key="1">
    <source>
        <dbReference type="Pfam" id="PF01636"/>
    </source>
</evidence>
<dbReference type="Proteomes" id="UP000502331">
    <property type="component" value="Chromosome"/>
</dbReference>
<keyword evidence="3" id="KW-1185">Reference proteome</keyword>
<accession>A0A6H0SL42</accession>
<protein>
    <recommendedName>
        <fullName evidence="1">Aminoglycoside phosphotransferase domain-containing protein</fullName>
    </recommendedName>
</protein>
<name>A0A6H0SL42_9MICC</name>
<feature type="domain" description="Aminoglycoside phosphotransferase" evidence="1">
    <location>
        <begin position="66"/>
        <end position="243"/>
    </location>
</feature>
<dbReference type="InterPro" id="IPR002575">
    <property type="entry name" value="Aminoglycoside_PTrfase"/>
</dbReference>